<protein>
    <submittedName>
        <fullName evidence="1">Uncharacterized protein</fullName>
    </submittedName>
</protein>
<dbReference type="Proteomes" id="UP000307362">
    <property type="component" value="Unassembled WGS sequence"/>
</dbReference>
<reference evidence="1 2" key="1">
    <citation type="submission" date="2017-12" db="EMBL/GenBank/DDBJ databases">
        <authorList>
            <person name="Paulsen S."/>
            <person name="Gram L.K."/>
        </authorList>
    </citation>
    <scope>NUCLEOTIDE SEQUENCE [LARGE SCALE GENOMIC DNA]</scope>
    <source>
        <strain evidence="1 2">S1189</strain>
    </source>
</reference>
<evidence type="ECO:0000313" key="2">
    <source>
        <dbReference type="Proteomes" id="UP000307362"/>
    </source>
</evidence>
<accession>A0A5S3YR17</accession>
<gene>
    <name evidence="1" type="ORF">CWB73_17070</name>
</gene>
<name>A0A5S3YR17_9GAMM</name>
<proteinExistence type="predicted"/>
<evidence type="ECO:0000313" key="1">
    <source>
        <dbReference type="EMBL" id="TMP78264.1"/>
    </source>
</evidence>
<dbReference type="EMBL" id="PNCM01000042">
    <property type="protein sequence ID" value="TMP78264.1"/>
    <property type="molecule type" value="Genomic_DNA"/>
</dbReference>
<organism evidence="1 2">
    <name type="scientific">Pseudoalteromonas phenolica</name>
    <dbReference type="NCBI Taxonomy" id="161398"/>
    <lineage>
        <taxon>Bacteria</taxon>
        <taxon>Pseudomonadati</taxon>
        <taxon>Pseudomonadota</taxon>
        <taxon>Gammaproteobacteria</taxon>
        <taxon>Alteromonadales</taxon>
        <taxon>Pseudoalteromonadaceae</taxon>
        <taxon>Pseudoalteromonas</taxon>
    </lineage>
</organism>
<comment type="caution">
    <text evidence="1">The sequence shown here is derived from an EMBL/GenBank/DDBJ whole genome shotgun (WGS) entry which is preliminary data.</text>
</comment>
<reference evidence="2" key="2">
    <citation type="submission" date="2019-06" db="EMBL/GenBank/DDBJ databases">
        <title>Co-occurence of chitin degradation, pigmentation and bioactivity in marine Pseudoalteromonas.</title>
        <authorList>
            <person name="Sonnenschein E.C."/>
            <person name="Bech P.K."/>
        </authorList>
    </citation>
    <scope>NUCLEOTIDE SEQUENCE [LARGE SCALE GENOMIC DNA]</scope>
    <source>
        <strain evidence="2">S1189</strain>
    </source>
</reference>
<sequence>MKLKLNKKKIKALSSDSKSIPAEMTPQVAGGNKYFTDVTSAWGLTHCVAHTCGVWTCIEVH</sequence>
<dbReference type="OrthoDB" id="6312867at2"/>
<dbReference type="RefSeq" id="WP_138568701.1">
    <property type="nucleotide sequence ID" value="NZ_PNCM01000042.1"/>
</dbReference>
<dbReference type="AlphaFoldDB" id="A0A5S3YR17"/>